<dbReference type="InterPro" id="IPR055298">
    <property type="entry name" value="AtLOH3-like"/>
</dbReference>
<dbReference type="PANTHER" id="PTHR11697">
    <property type="entry name" value="GENERAL TRANSCRIPTION FACTOR 2-RELATED ZINC FINGER PROTEIN"/>
    <property type="match status" value="1"/>
</dbReference>
<dbReference type="EMBL" id="JANJYJ010000002">
    <property type="protein sequence ID" value="KAK3227688.1"/>
    <property type="molecule type" value="Genomic_DNA"/>
</dbReference>
<name>A0AAE0B1B2_9ROSI</name>
<keyword evidence="2" id="KW-1185">Reference proteome</keyword>
<dbReference type="PANTHER" id="PTHR11697:SF230">
    <property type="entry name" value="ZINC FINGER, MYM DOMAIN CONTAINING 1"/>
    <property type="match status" value="1"/>
</dbReference>
<evidence type="ECO:0000313" key="1">
    <source>
        <dbReference type="EMBL" id="KAK3227688.1"/>
    </source>
</evidence>
<organism evidence="1 2">
    <name type="scientific">Dipteronia sinensis</name>
    <dbReference type="NCBI Taxonomy" id="43782"/>
    <lineage>
        <taxon>Eukaryota</taxon>
        <taxon>Viridiplantae</taxon>
        <taxon>Streptophyta</taxon>
        <taxon>Embryophyta</taxon>
        <taxon>Tracheophyta</taxon>
        <taxon>Spermatophyta</taxon>
        <taxon>Magnoliopsida</taxon>
        <taxon>eudicotyledons</taxon>
        <taxon>Gunneridae</taxon>
        <taxon>Pentapetalae</taxon>
        <taxon>rosids</taxon>
        <taxon>malvids</taxon>
        <taxon>Sapindales</taxon>
        <taxon>Sapindaceae</taxon>
        <taxon>Hippocastanoideae</taxon>
        <taxon>Acereae</taxon>
        <taxon>Dipteronia</taxon>
    </lineage>
</organism>
<sequence length="87" mass="9779">MLFEAVVAKAAVAGSEDGAAAKTAAVAQVEREFSAMNIVKTDLRNRMGDEWLNESLLAYVEKDIFDTIDRETIMQRFQNMKPRRGKL</sequence>
<dbReference type="AlphaFoldDB" id="A0AAE0B1B2"/>
<accession>A0AAE0B1B2</accession>
<dbReference type="Proteomes" id="UP001281410">
    <property type="component" value="Unassembled WGS sequence"/>
</dbReference>
<reference evidence="1" key="1">
    <citation type="journal article" date="2023" name="Plant J.">
        <title>Genome sequences and population genomics provide insights into the demographic history, inbreeding, and mutation load of two 'living fossil' tree species of Dipteronia.</title>
        <authorList>
            <person name="Feng Y."/>
            <person name="Comes H.P."/>
            <person name="Chen J."/>
            <person name="Zhu S."/>
            <person name="Lu R."/>
            <person name="Zhang X."/>
            <person name="Li P."/>
            <person name="Qiu J."/>
            <person name="Olsen K.M."/>
            <person name="Qiu Y."/>
        </authorList>
    </citation>
    <scope>NUCLEOTIDE SEQUENCE</scope>
    <source>
        <strain evidence="1">NBL</strain>
    </source>
</reference>
<evidence type="ECO:0000313" key="2">
    <source>
        <dbReference type="Proteomes" id="UP001281410"/>
    </source>
</evidence>
<proteinExistence type="predicted"/>
<gene>
    <name evidence="1" type="ORF">Dsin_007550</name>
</gene>
<protein>
    <submittedName>
        <fullName evidence="1">Uncharacterized protein</fullName>
    </submittedName>
</protein>
<comment type="caution">
    <text evidence="1">The sequence shown here is derived from an EMBL/GenBank/DDBJ whole genome shotgun (WGS) entry which is preliminary data.</text>
</comment>